<name>A0A809XUC2_9BRAD</name>
<dbReference type="EMBL" id="AP023092">
    <property type="protein sequence ID" value="BCE31576.1"/>
    <property type="molecule type" value="Genomic_DNA"/>
</dbReference>
<sequence>MKHKWSEKTRSLDGRSSRKVCERGGCEIVCVSRHETDERGFAQHWKEWFRGSELIRRGGNTPACEAVEVMADAG</sequence>
<proteinExistence type="predicted"/>
<gene>
    <name evidence="1" type="ORF">XF2B_53450</name>
</gene>
<evidence type="ECO:0000313" key="1">
    <source>
        <dbReference type="EMBL" id="BCE31576.1"/>
    </source>
</evidence>
<reference evidence="1" key="1">
    <citation type="submission" date="2020-05" db="EMBL/GenBank/DDBJ databases">
        <title>Complete genome sequence of Bradyrhizobium diazoefficiens XF2 isolated from soybean nodule.</title>
        <authorList>
            <person name="Noda R."/>
            <person name="Kakizaki K."/>
            <person name="Minamisawa K."/>
        </authorList>
    </citation>
    <scope>NUCLEOTIDE SEQUENCE</scope>
    <source>
        <strain evidence="1">XF2</strain>
    </source>
</reference>
<organism evidence="1">
    <name type="scientific">Bradyrhizobium diazoefficiens</name>
    <dbReference type="NCBI Taxonomy" id="1355477"/>
    <lineage>
        <taxon>Bacteria</taxon>
        <taxon>Pseudomonadati</taxon>
        <taxon>Pseudomonadota</taxon>
        <taxon>Alphaproteobacteria</taxon>
        <taxon>Hyphomicrobiales</taxon>
        <taxon>Nitrobacteraceae</taxon>
        <taxon>Bradyrhizobium</taxon>
    </lineage>
</organism>
<accession>A0A809XUC2</accession>
<protein>
    <submittedName>
        <fullName evidence="1">Uncharacterized protein</fullName>
    </submittedName>
</protein>
<dbReference type="AlphaFoldDB" id="A0A809XUC2"/>